<protein>
    <submittedName>
        <fullName evidence="2">Uncharacterized protein</fullName>
    </submittedName>
</protein>
<sequence length="165" mass="17510">MKVIIQTLKAPWPTGAKVGDVVSFEGEVAPAWAVGKYALAPDGAEADHKYEPASVGTVSVSVSVDSEEVQQAFHQLREEALRRISEADDKTAEVDAQLQASRIENEGLTSRLAEAESLIAGLREKLEAAQSDDAKVKAALAEVEQQAEQEKAAIAAADAKAKAKK</sequence>
<name>A0ABT2PPM3_9BURK</name>
<dbReference type="RefSeq" id="WP_261501671.1">
    <property type="nucleotide sequence ID" value="NZ_JAODYH010000008.1"/>
</dbReference>
<evidence type="ECO:0000256" key="1">
    <source>
        <dbReference type="SAM" id="Coils"/>
    </source>
</evidence>
<organism evidence="2 3">
    <name type="scientific">Acidovorax bellezanensis</name>
    <dbReference type="NCBI Taxonomy" id="2976702"/>
    <lineage>
        <taxon>Bacteria</taxon>
        <taxon>Pseudomonadati</taxon>
        <taxon>Pseudomonadota</taxon>
        <taxon>Betaproteobacteria</taxon>
        <taxon>Burkholderiales</taxon>
        <taxon>Comamonadaceae</taxon>
        <taxon>Acidovorax</taxon>
    </lineage>
</organism>
<accession>A0ABT2PPM3</accession>
<proteinExistence type="predicted"/>
<keyword evidence="1" id="KW-0175">Coiled coil</keyword>
<comment type="caution">
    <text evidence="2">The sequence shown here is derived from an EMBL/GenBank/DDBJ whole genome shotgun (WGS) entry which is preliminary data.</text>
</comment>
<evidence type="ECO:0000313" key="2">
    <source>
        <dbReference type="EMBL" id="MCT9812424.1"/>
    </source>
</evidence>
<dbReference type="Proteomes" id="UP001525968">
    <property type="component" value="Unassembled WGS sequence"/>
</dbReference>
<reference evidence="2 3" key="1">
    <citation type="submission" date="2022-09" db="EMBL/GenBank/DDBJ databases">
        <title>Draft genome of isolate Be4.</title>
        <authorList>
            <person name="Sanchez-Castro I."/>
            <person name="Martinez-Rodriguez P."/>
            <person name="Descostes M."/>
            <person name="Merroun M."/>
        </authorList>
    </citation>
    <scope>NUCLEOTIDE SEQUENCE [LARGE SCALE GENOMIC DNA]</scope>
    <source>
        <strain evidence="2 3">Be4</strain>
    </source>
</reference>
<feature type="coiled-coil region" evidence="1">
    <location>
        <begin position="98"/>
        <end position="160"/>
    </location>
</feature>
<keyword evidence="3" id="KW-1185">Reference proteome</keyword>
<gene>
    <name evidence="2" type="ORF">N0K08_17410</name>
</gene>
<dbReference type="EMBL" id="JAODYH010000008">
    <property type="protein sequence ID" value="MCT9812424.1"/>
    <property type="molecule type" value="Genomic_DNA"/>
</dbReference>
<evidence type="ECO:0000313" key="3">
    <source>
        <dbReference type="Proteomes" id="UP001525968"/>
    </source>
</evidence>